<evidence type="ECO:0000256" key="1">
    <source>
        <dbReference type="SAM" id="Phobius"/>
    </source>
</evidence>
<keyword evidence="1" id="KW-1133">Transmembrane helix</keyword>
<organism evidence="2">
    <name type="scientific">marine sediment metagenome</name>
    <dbReference type="NCBI Taxonomy" id="412755"/>
    <lineage>
        <taxon>unclassified sequences</taxon>
        <taxon>metagenomes</taxon>
        <taxon>ecological metagenomes</taxon>
    </lineage>
</organism>
<proteinExistence type="predicted"/>
<reference evidence="2" key="1">
    <citation type="journal article" date="2015" name="Nature">
        <title>Complex archaea that bridge the gap between prokaryotes and eukaryotes.</title>
        <authorList>
            <person name="Spang A."/>
            <person name="Saw J.H."/>
            <person name="Jorgensen S.L."/>
            <person name="Zaremba-Niedzwiedzka K."/>
            <person name="Martijn J."/>
            <person name="Lind A.E."/>
            <person name="van Eijk R."/>
            <person name="Schleper C."/>
            <person name="Guy L."/>
            <person name="Ettema T.J."/>
        </authorList>
    </citation>
    <scope>NUCLEOTIDE SEQUENCE</scope>
</reference>
<feature type="non-terminal residue" evidence="2">
    <location>
        <position position="109"/>
    </location>
</feature>
<sequence>MKNKKTFGIFVVMVFVLMFLGSISNSRNINISPEISQGEIHGQNEYKISTGNRYVQSLSIASIPATPALDPIVPNPNIDGTVIIRWTRTVQFDMFRNGYEVYRSTNNGA</sequence>
<accession>A0A0F9P024</accession>
<dbReference type="EMBL" id="LAZR01007194">
    <property type="protein sequence ID" value="KKM86822.1"/>
    <property type="molecule type" value="Genomic_DNA"/>
</dbReference>
<dbReference type="AlphaFoldDB" id="A0A0F9P024"/>
<gene>
    <name evidence="2" type="ORF">LCGC14_1275110</name>
</gene>
<protein>
    <submittedName>
        <fullName evidence="2">Uncharacterized protein</fullName>
    </submittedName>
</protein>
<keyword evidence="1" id="KW-0472">Membrane</keyword>
<feature type="transmembrane region" description="Helical" evidence="1">
    <location>
        <begin position="7"/>
        <end position="24"/>
    </location>
</feature>
<comment type="caution">
    <text evidence="2">The sequence shown here is derived from an EMBL/GenBank/DDBJ whole genome shotgun (WGS) entry which is preliminary data.</text>
</comment>
<name>A0A0F9P024_9ZZZZ</name>
<evidence type="ECO:0000313" key="2">
    <source>
        <dbReference type="EMBL" id="KKM86822.1"/>
    </source>
</evidence>
<keyword evidence="1" id="KW-0812">Transmembrane</keyword>